<dbReference type="Proteomes" id="UP001178508">
    <property type="component" value="Chromosome 5"/>
</dbReference>
<proteinExistence type="predicted"/>
<name>A0AAV1F462_XYRNO</name>
<protein>
    <submittedName>
        <fullName evidence="1">Uncharacterized protein</fullName>
    </submittedName>
</protein>
<organism evidence="1 2">
    <name type="scientific">Xyrichtys novacula</name>
    <name type="common">Pearly razorfish</name>
    <name type="synonym">Hemipteronotus novacula</name>
    <dbReference type="NCBI Taxonomy" id="13765"/>
    <lineage>
        <taxon>Eukaryota</taxon>
        <taxon>Metazoa</taxon>
        <taxon>Chordata</taxon>
        <taxon>Craniata</taxon>
        <taxon>Vertebrata</taxon>
        <taxon>Euteleostomi</taxon>
        <taxon>Actinopterygii</taxon>
        <taxon>Neopterygii</taxon>
        <taxon>Teleostei</taxon>
        <taxon>Neoteleostei</taxon>
        <taxon>Acanthomorphata</taxon>
        <taxon>Eupercaria</taxon>
        <taxon>Labriformes</taxon>
        <taxon>Labridae</taxon>
        <taxon>Xyrichtys</taxon>
    </lineage>
</organism>
<reference evidence="1" key="1">
    <citation type="submission" date="2023-08" db="EMBL/GenBank/DDBJ databases">
        <authorList>
            <person name="Alioto T."/>
            <person name="Alioto T."/>
            <person name="Gomez Garrido J."/>
        </authorList>
    </citation>
    <scope>NUCLEOTIDE SEQUENCE</scope>
</reference>
<accession>A0AAV1F462</accession>
<evidence type="ECO:0000313" key="2">
    <source>
        <dbReference type="Proteomes" id="UP001178508"/>
    </source>
</evidence>
<sequence>MEERRETRDVEALNFMKMFCENFLSRCSECESPGPPEDAGVQLKFFSMMETMTCCPSTDLLRPGGGGGGGGGGGKLFLKTWNLTEEEGEEGPGLQTD</sequence>
<gene>
    <name evidence="1" type="ORF">XNOV1_A010253</name>
</gene>
<dbReference type="EMBL" id="OY660868">
    <property type="protein sequence ID" value="CAJ1055843.1"/>
    <property type="molecule type" value="Genomic_DNA"/>
</dbReference>
<evidence type="ECO:0000313" key="1">
    <source>
        <dbReference type="EMBL" id="CAJ1055843.1"/>
    </source>
</evidence>
<dbReference type="AlphaFoldDB" id="A0AAV1F462"/>
<keyword evidence="2" id="KW-1185">Reference proteome</keyword>